<evidence type="ECO:0000256" key="2">
    <source>
        <dbReference type="ARBA" id="ARBA00010260"/>
    </source>
</evidence>
<dbReference type="AlphaFoldDB" id="A0A914R1S6"/>
<keyword evidence="8" id="KW-0325">Glycoprotein</keyword>
<comment type="subcellular location">
    <subcellularLocation>
        <location evidence="1">Cell membrane</location>
        <topology evidence="1">Lipid-anchor</topology>
        <topology evidence="1">GPI-anchor</topology>
    </subcellularLocation>
</comment>
<keyword evidence="12" id="KW-1185">Reference proteome</keyword>
<dbReference type="GO" id="GO:1905475">
    <property type="term" value="P:regulation of protein localization to membrane"/>
    <property type="evidence" value="ECO:0007669"/>
    <property type="project" value="TreeGrafter"/>
</dbReference>
<evidence type="ECO:0000256" key="8">
    <source>
        <dbReference type="ARBA" id="ARBA00023180"/>
    </source>
</evidence>
<dbReference type="GO" id="GO:0098552">
    <property type="term" value="C:side of membrane"/>
    <property type="evidence" value="ECO:0007669"/>
    <property type="project" value="UniProtKB-KW"/>
</dbReference>
<evidence type="ECO:0000313" key="13">
    <source>
        <dbReference type="WBParaSite" id="PDA_v2.g8454.t1"/>
    </source>
</evidence>
<dbReference type="Proteomes" id="UP000887578">
    <property type="component" value="Unplaced"/>
</dbReference>
<organism evidence="12 13">
    <name type="scientific">Panagrolaimus davidi</name>
    <dbReference type="NCBI Taxonomy" id="227884"/>
    <lineage>
        <taxon>Eukaryota</taxon>
        <taxon>Metazoa</taxon>
        <taxon>Ecdysozoa</taxon>
        <taxon>Nematoda</taxon>
        <taxon>Chromadorea</taxon>
        <taxon>Rhabditida</taxon>
        <taxon>Tylenchina</taxon>
        <taxon>Panagrolaimomorpha</taxon>
        <taxon>Panagrolaimoidea</taxon>
        <taxon>Panagrolaimidae</taxon>
        <taxon>Panagrolaimus</taxon>
    </lineage>
</organism>
<reference evidence="13" key="1">
    <citation type="submission" date="2022-11" db="UniProtKB">
        <authorList>
            <consortium name="WormBaseParasite"/>
        </authorList>
    </citation>
    <scope>IDENTIFICATION</scope>
</reference>
<dbReference type="PANTHER" id="PTHR10822">
    <property type="entry name" value="GLYPICAN"/>
    <property type="match status" value="1"/>
</dbReference>
<evidence type="ECO:0000313" key="12">
    <source>
        <dbReference type="Proteomes" id="UP000887578"/>
    </source>
</evidence>
<dbReference type="GO" id="GO:0016477">
    <property type="term" value="P:cell migration"/>
    <property type="evidence" value="ECO:0007669"/>
    <property type="project" value="TreeGrafter"/>
</dbReference>
<protein>
    <submittedName>
        <fullName evidence="13">Uncharacterized protein</fullName>
    </submittedName>
</protein>
<evidence type="ECO:0000256" key="1">
    <source>
        <dbReference type="ARBA" id="ARBA00004609"/>
    </source>
</evidence>
<accession>A0A914R1S6</accession>
<dbReference type="PANTHER" id="PTHR10822:SF29">
    <property type="entry name" value="DIVISION ABNORMALLY DELAYED PROTEIN"/>
    <property type="match status" value="1"/>
</dbReference>
<evidence type="ECO:0000256" key="9">
    <source>
        <dbReference type="ARBA" id="ARBA00023207"/>
    </source>
</evidence>
<evidence type="ECO:0000256" key="7">
    <source>
        <dbReference type="ARBA" id="ARBA00023136"/>
    </source>
</evidence>
<keyword evidence="7" id="KW-0472">Membrane</keyword>
<keyword evidence="4" id="KW-0336">GPI-anchor</keyword>
<evidence type="ECO:0000256" key="4">
    <source>
        <dbReference type="ARBA" id="ARBA00022622"/>
    </source>
</evidence>
<keyword evidence="9" id="KW-0357">Heparan sulfate</keyword>
<dbReference type="InterPro" id="IPR001863">
    <property type="entry name" value="Glypican"/>
</dbReference>
<sequence length="190" mass="21141">MKGFFRSLPNTLCTEKRLVASAGELCWNGNSMGRYIRRVVGDGIASQKRNPEFLTSSFIGSKETFIDERIQFAILSKKLTSLFYGQPLIKSIEIYEGSGSKPSLKLKNSTDLIEGSGLPESFSDDEDDYPNEINLESIEDSNQIFNDEMVSKNILSSLSSSTAESSQKPLNQPSIILLLLLYVLLKTVVR</sequence>
<evidence type="ECO:0000256" key="10">
    <source>
        <dbReference type="ARBA" id="ARBA00023288"/>
    </source>
</evidence>
<proteinExistence type="inferred from homology"/>
<evidence type="ECO:0000256" key="3">
    <source>
        <dbReference type="ARBA" id="ARBA00022475"/>
    </source>
</evidence>
<dbReference type="GO" id="GO:0005576">
    <property type="term" value="C:extracellular region"/>
    <property type="evidence" value="ECO:0007669"/>
    <property type="project" value="TreeGrafter"/>
</dbReference>
<dbReference type="GO" id="GO:0005886">
    <property type="term" value="C:plasma membrane"/>
    <property type="evidence" value="ECO:0007669"/>
    <property type="project" value="UniProtKB-SubCell"/>
</dbReference>
<dbReference type="GO" id="GO:0090263">
    <property type="term" value="P:positive regulation of canonical Wnt signaling pathway"/>
    <property type="evidence" value="ECO:0007669"/>
    <property type="project" value="TreeGrafter"/>
</dbReference>
<evidence type="ECO:0000256" key="11">
    <source>
        <dbReference type="RuleBase" id="RU003518"/>
    </source>
</evidence>
<keyword evidence="6" id="KW-0654">Proteoglycan</keyword>
<keyword evidence="3" id="KW-1003">Cell membrane</keyword>
<keyword evidence="10" id="KW-0449">Lipoprotein</keyword>
<dbReference type="WBParaSite" id="PDA_v2.g8454.t1">
    <property type="protein sequence ID" value="PDA_v2.g8454.t1"/>
    <property type="gene ID" value="PDA_v2.g8454"/>
</dbReference>
<keyword evidence="5" id="KW-0732">Signal</keyword>
<comment type="similarity">
    <text evidence="2 11">Belongs to the glypican family.</text>
</comment>
<name>A0A914R1S6_9BILA</name>
<evidence type="ECO:0000256" key="5">
    <source>
        <dbReference type="ARBA" id="ARBA00022729"/>
    </source>
</evidence>
<dbReference type="Pfam" id="PF01153">
    <property type="entry name" value="Glypican"/>
    <property type="match status" value="1"/>
</dbReference>
<dbReference type="GO" id="GO:0009986">
    <property type="term" value="C:cell surface"/>
    <property type="evidence" value="ECO:0007669"/>
    <property type="project" value="TreeGrafter"/>
</dbReference>
<evidence type="ECO:0000256" key="6">
    <source>
        <dbReference type="ARBA" id="ARBA00022974"/>
    </source>
</evidence>